<dbReference type="STRING" id="743718.Isova_0071"/>
<reference evidence="3 4" key="1">
    <citation type="submission" date="2011-05" db="EMBL/GenBank/DDBJ databases">
        <title>Complete sequence of Isoptericola variabilis 225.</title>
        <authorList>
            <consortium name="US DOE Joint Genome Institute"/>
            <person name="Lucas S."/>
            <person name="Han J."/>
            <person name="Lapidus A."/>
            <person name="Cheng J.-F."/>
            <person name="Goodwin L."/>
            <person name="Pitluck S."/>
            <person name="Peters L."/>
            <person name="Mikhailova N."/>
            <person name="Zeytun A."/>
            <person name="Han C."/>
            <person name="Tapia R."/>
            <person name="Land M."/>
            <person name="Hauser L."/>
            <person name="Kyrpides N."/>
            <person name="Ivanova N."/>
            <person name="Pagani I."/>
            <person name="Siebers A."/>
            <person name="Allgaier M."/>
            <person name="Thelen M."/>
            <person name="Hugenholtz P."/>
            <person name="Gladden J."/>
            <person name="Woyke T."/>
        </authorList>
    </citation>
    <scope>NUCLEOTIDE SEQUENCE [LARGE SCALE GENOMIC DNA]</scope>
    <source>
        <strain evidence="4">225</strain>
    </source>
</reference>
<feature type="transmembrane region" description="Helical" evidence="2">
    <location>
        <begin position="236"/>
        <end position="254"/>
    </location>
</feature>
<keyword evidence="2" id="KW-0812">Transmembrane</keyword>
<protein>
    <submittedName>
        <fullName evidence="3">Regulatory protein LuxR</fullName>
    </submittedName>
</protein>
<sequence>MAWLRRAAAPLRSTSTLLVGIYLVLGGVVAGAYAVLVVGFGQMFADRALERPAVVVLAAGTLYLGVETVRTHVGNVLAKLGVRDRTQAVVRGDPRALTRREARGMTTEKNLPSRTGPRTGVAERRSRAIENVTLAWWAAGAAFAVVDALAYRASVGAAVMRPEAINHGFLADVPPGTMSFALALFALLGAVVAAGVLVLVDATVLAGLGYLPALLVMAPFSAEVRDAFGVYVEPGFAVQVVVLVGAVLLAVAVARFARRTSGACETCGRRHDGHDPAWTRPAAAARWGRVAALVAAAIPAFYGVTRLAWALGIPLGMARVDEEGFTGIELIGPIGLGTFSLVGAVLTLGLFQRWGEVFPRWMVGLAGRRVPVGLAVVPASIVAVAVLPAGISVIAMGLQRGMLTADEWGATGPAILWPVWSVALGAATYAYWLRRRGTCRVCGRG</sequence>
<dbReference type="KEGG" id="iva:Isova_0071"/>
<proteinExistence type="predicted"/>
<feature type="transmembrane region" description="Helical" evidence="2">
    <location>
        <begin position="134"/>
        <end position="160"/>
    </location>
</feature>
<keyword evidence="2" id="KW-1133">Transmembrane helix</keyword>
<feature type="region of interest" description="Disordered" evidence="1">
    <location>
        <begin position="103"/>
        <end position="122"/>
    </location>
</feature>
<dbReference type="RefSeq" id="WP_013837282.1">
    <property type="nucleotide sequence ID" value="NC_015588.1"/>
</dbReference>
<dbReference type="AlphaFoldDB" id="F6FQS2"/>
<feature type="transmembrane region" description="Helical" evidence="2">
    <location>
        <begin position="290"/>
        <end position="310"/>
    </location>
</feature>
<name>F6FQS2_ISOV2</name>
<accession>F6FQS2</accession>
<feature type="transmembrane region" description="Helical" evidence="2">
    <location>
        <begin position="372"/>
        <end position="395"/>
    </location>
</feature>
<keyword evidence="4" id="KW-1185">Reference proteome</keyword>
<feature type="transmembrane region" description="Helical" evidence="2">
    <location>
        <begin position="415"/>
        <end position="433"/>
    </location>
</feature>
<feature type="transmembrane region" description="Helical" evidence="2">
    <location>
        <begin position="20"/>
        <end position="41"/>
    </location>
</feature>
<dbReference type="SUPFAM" id="SSF46894">
    <property type="entry name" value="C-terminal effector domain of the bipartite response regulators"/>
    <property type="match status" value="1"/>
</dbReference>
<organism evidence="4">
    <name type="scientific">Isoptericola variabilis (strain 225)</name>
    <dbReference type="NCBI Taxonomy" id="743718"/>
    <lineage>
        <taxon>Bacteria</taxon>
        <taxon>Bacillati</taxon>
        <taxon>Actinomycetota</taxon>
        <taxon>Actinomycetes</taxon>
        <taxon>Micrococcales</taxon>
        <taxon>Promicromonosporaceae</taxon>
        <taxon>Isoptericola</taxon>
    </lineage>
</organism>
<dbReference type="EMBL" id="CP002810">
    <property type="protein sequence ID" value="AEG42887.1"/>
    <property type="molecule type" value="Genomic_DNA"/>
</dbReference>
<dbReference type="HOGENOM" id="CLU_049869_0_0_11"/>
<evidence type="ECO:0000256" key="1">
    <source>
        <dbReference type="SAM" id="MobiDB-lite"/>
    </source>
</evidence>
<dbReference type="InterPro" id="IPR016032">
    <property type="entry name" value="Sig_transdc_resp-reg_C-effctor"/>
</dbReference>
<dbReference type="GO" id="GO:0003677">
    <property type="term" value="F:DNA binding"/>
    <property type="evidence" value="ECO:0007669"/>
    <property type="project" value="InterPro"/>
</dbReference>
<dbReference type="Proteomes" id="UP000009236">
    <property type="component" value="Chromosome"/>
</dbReference>
<feature type="transmembrane region" description="Helical" evidence="2">
    <location>
        <begin position="207"/>
        <end position="224"/>
    </location>
</feature>
<dbReference type="GO" id="GO:0006355">
    <property type="term" value="P:regulation of DNA-templated transcription"/>
    <property type="evidence" value="ECO:0007669"/>
    <property type="project" value="InterPro"/>
</dbReference>
<dbReference type="eggNOG" id="COG2197">
    <property type="taxonomic scope" value="Bacteria"/>
</dbReference>
<feature type="transmembrane region" description="Helical" evidence="2">
    <location>
        <begin position="330"/>
        <end position="351"/>
    </location>
</feature>
<keyword evidence="2" id="KW-0472">Membrane</keyword>
<evidence type="ECO:0000313" key="4">
    <source>
        <dbReference type="Proteomes" id="UP000009236"/>
    </source>
</evidence>
<feature type="transmembrane region" description="Helical" evidence="2">
    <location>
        <begin position="180"/>
        <end position="200"/>
    </location>
</feature>
<evidence type="ECO:0000256" key="2">
    <source>
        <dbReference type="SAM" id="Phobius"/>
    </source>
</evidence>
<dbReference type="Gene3D" id="1.10.10.10">
    <property type="entry name" value="Winged helix-like DNA-binding domain superfamily/Winged helix DNA-binding domain"/>
    <property type="match status" value="1"/>
</dbReference>
<evidence type="ECO:0000313" key="3">
    <source>
        <dbReference type="EMBL" id="AEG42887.1"/>
    </source>
</evidence>
<gene>
    <name evidence="3" type="ordered locus">Isova_0071</name>
</gene>
<dbReference type="InterPro" id="IPR036388">
    <property type="entry name" value="WH-like_DNA-bd_sf"/>
</dbReference>